<accession>A0ABR0DYJ8</accession>
<evidence type="ECO:0000313" key="2">
    <source>
        <dbReference type="EMBL" id="KAK4494251.1"/>
    </source>
</evidence>
<protein>
    <submittedName>
        <fullName evidence="2">Uncharacterized protein</fullName>
    </submittedName>
</protein>
<feature type="compositionally biased region" description="Acidic residues" evidence="1">
    <location>
        <begin position="796"/>
        <end position="806"/>
    </location>
</feature>
<feature type="compositionally biased region" description="Acidic residues" evidence="1">
    <location>
        <begin position="715"/>
        <end position="734"/>
    </location>
</feature>
<feature type="compositionally biased region" description="Polar residues" evidence="1">
    <location>
        <begin position="840"/>
        <end position="855"/>
    </location>
</feature>
<sequence>MSAQSENSGDSIPFAENLGVLKQVLEISLQYKVASQLGFIVEGRNEQGSKNQKSRGRSFESGSLDAWRCLSARHVQMMEGMSSPEKLQYLDALEPEELENEIRYIDHKLCSWQSSTPLRYANGTPIKSARINLSAEQIEHASHVELSWRDDLSVSTVLPTWQTPAAVLDIATLSFTHFNTESATLHGALSPWTVPRPYVSETIDSLENAIEQGSASFRVPYNEIEIPLHDYDPRLRSNMDKAYTKTQGRNEPGFKAFNFLQRAIQESGNFRTQKWRLEAPDYQPFGEDAELIDGVGAKKILQLKLVTVEDAPDSEDNVAVKIPLVGDETQIKRISPFHPERKWHYFVMFFARFSKLCFLPCSEIDPTMWSGSPEVQIPRSTFDRYVVNLESGYDWIEAMCLIMDQFPGGVPERKSHSYRAEDLISLYTAYSADGADDSDLDEEMQEAIEALEAAIDTASDVQPKQKYRIYKGVRYPKEVIGQINRQCVVKGSGILLPTGISVACGALPQAVFVAGYDWSAEAKEVYWRIGKLPLSFHTGDIPPEMPIIPMRIMRMQSPGPNNAARLGYPTWSMRKFMGAPPFPCLHLLKPFTASLREFETNSYLIPSEFIDVHRGSSYEGSKHLNIDKCLGDHRMHEFRVRDGLQTWESLEELSVAQFSPEGHILEDFPIPWYQPRDGTKAIAHSMYMVPMREVLQEIANFYAARLYKGEAFVDVNDDNEEDDDDDDEDDEESEEPGKREDGDGIHGESREAGAAAANKRPARKSRSGSSFAEAEEEEDVPAKRTRKRKAVLTTIVEEEGEPMDVDEAMKQAEITDDVEAPGAGQGRMTRSKAAMRDKGQGQQLNPGRTGSIPNSESDEEEIKMDVDEEFAGPTFDGSESEYGTGDESQEDEDDEEESSYESE</sequence>
<dbReference type="EMBL" id="JAXOVC010000014">
    <property type="protein sequence ID" value="KAK4494251.1"/>
    <property type="molecule type" value="Genomic_DNA"/>
</dbReference>
<dbReference type="Proteomes" id="UP001305779">
    <property type="component" value="Unassembled WGS sequence"/>
</dbReference>
<feature type="region of interest" description="Disordered" evidence="1">
    <location>
        <begin position="714"/>
        <end position="903"/>
    </location>
</feature>
<keyword evidence="3" id="KW-1185">Reference proteome</keyword>
<comment type="caution">
    <text evidence="2">The sequence shown here is derived from an EMBL/GenBank/DDBJ whole genome shotgun (WGS) entry which is preliminary data.</text>
</comment>
<reference evidence="2 3" key="1">
    <citation type="journal article" date="2023" name="G3 (Bethesda)">
        <title>A chromosome-level genome assembly of Zasmidium syzygii isolated from banana leaves.</title>
        <authorList>
            <person name="van Westerhoven A.C."/>
            <person name="Mehrabi R."/>
            <person name="Talebi R."/>
            <person name="Steentjes M.B.F."/>
            <person name="Corcolon B."/>
            <person name="Chong P.A."/>
            <person name="Kema G.H.J."/>
            <person name="Seidl M.F."/>
        </authorList>
    </citation>
    <scope>NUCLEOTIDE SEQUENCE [LARGE SCALE GENOMIC DNA]</scope>
    <source>
        <strain evidence="2 3">P124</strain>
    </source>
</reference>
<organism evidence="2 3">
    <name type="scientific">Zasmidium cellare</name>
    <name type="common">Wine cellar mold</name>
    <name type="synonym">Racodium cellare</name>
    <dbReference type="NCBI Taxonomy" id="395010"/>
    <lineage>
        <taxon>Eukaryota</taxon>
        <taxon>Fungi</taxon>
        <taxon>Dikarya</taxon>
        <taxon>Ascomycota</taxon>
        <taxon>Pezizomycotina</taxon>
        <taxon>Dothideomycetes</taxon>
        <taxon>Dothideomycetidae</taxon>
        <taxon>Mycosphaerellales</taxon>
        <taxon>Mycosphaerellaceae</taxon>
        <taxon>Zasmidium</taxon>
    </lineage>
</organism>
<feature type="compositionally biased region" description="Acidic residues" evidence="1">
    <location>
        <begin position="887"/>
        <end position="903"/>
    </location>
</feature>
<proteinExistence type="predicted"/>
<evidence type="ECO:0000256" key="1">
    <source>
        <dbReference type="SAM" id="MobiDB-lite"/>
    </source>
</evidence>
<gene>
    <name evidence="2" type="ORF">PRZ48_014549</name>
</gene>
<feature type="compositionally biased region" description="Basic and acidic residues" evidence="1">
    <location>
        <begin position="735"/>
        <end position="751"/>
    </location>
</feature>
<feature type="compositionally biased region" description="Acidic residues" evidence="1">
    <location>
        <begin position="856"/>
        <end position="870"/>
    </location>
</feature>
<evidence type="ECO:0000313" key="3">
    <source>
        <dbReference type="Proteomes" id="UP001305779"/>
    </source>
</evidence>
<name>A0ABR0DYJ8_ZASCE</name>